<reference evidence="5" key="1">
    <citation type="submission" date="2017-06" db="EMBL/GenBank/DDBJ databases">
        <authorList>
            <person name="Varghese N."/>
            <person name="Submissions S."/>
        </authorList>
    </citation>
    <scope>NUCLEOTIDE SEQUENCE [LARGE SCALE GENOMIC DNA]</scope>
    <source>
        <strain evidence="5">DSM 15668</strain>
    </source>
</reference>
<dbReference type="Proteomes" id="UP000198405">
    <property type="component" value="Unassembled WGS sequence"/>
</dbReference>
<evidence type="ECO:0000256" key="2">
    <source>
        <dbReference type="SAM" id="Phobius"/>
    </source>
</evidence>
<keyword evidence="2" id="KW-1133">Transmembrane helix</keyword>
<evidence type="ECO:0000256" key="1">
    <source>
        <dbReference type="SAM" id="Coils"/>
    </source>
</evidence>
<dbReference type="AlphaFoldDB" id="A0A238Z043"/>
<evidence type="ECO:0000313" key="5">
    <source>
        <dbReference type="Proteomes" id="UP000198405"/>
    </source>
</evidence>
<dbReference type="RefSeq" id="WP_089323000.1">
    <property type="nucleotide sequence ID" value="NZ_FZOB01000005.1"/>
</dbReference>
<dbReference type="FunFam" id="2.70.70.10:FF:000006">
    <property type="entry name" value="M23 family peptidase"/>
    <property type="match status" value="1"/>
</dbReference>
<dbReference type="PANTHER" id="PTHR21666:SF270">
    <property type="entry name" value="MUREIN HYDROLASE ACTIVATOR ENVC"/>
    <property type="match status" value="1"/>
</dbReference>
<dbReference type="CDD" id="cd12797">
    <property type="entry name" value="M23_peptidase"/>
    <property type="match status" value="1"/>
</dbReference>
<keyword evidence="1" id="KW-0175">Coiled coil</keyword>
<sequence length="289" mass="32708">MAKDRVQIIVIEDELGEYKTYTISPKKIKRVIFLFFCFFLFVGYVAITSTLKLKNVARENMKLKEHLAAVSSQNEKLEEEVVKLTEERDKVVKALSQRVKMIDTIMKTAGIKKSLKSGNGGEGGVYIPIEKMDVEQFYQSLDTVDEMIDTLRIYPFGVPAYGKISSKFGMRVDPFTHLLAFHPGVDISNKPGTPVRVTADGKVVQVGRWAGWGKIVVVRHPSGYKTVYAHLRKIYVKKGQKVKLGQVIGEMGNTGRSTGPHLHYGVMKDNRWINPMKFLEVAGNVWKRR</sequence>
<dbReference type="EMBL" id="FZOB01000005">
    <property type="protein sequence ID" value="SNR76189.1"/>
    <property type="molecule type" value="Genomic_DNA"/>
</dbReference>
<dbReference type="InterPro" id="IPR016047">
    <property type="entry name" value="M23ase_b-sheet_dom"/>
</dbReference>
<dbReference type="SUPFAM" id="SSF51261">
    <property type="entry name" value="Duplicated hybrid motif"/>
    <property type="match status" value="1"/>
</dbReference>
<feature type="coiled-coil region" evidence="1">
    <location>
        <begin position="53"/>
        <end position="94"/>
    </location>
</feature>
<dbReference type="InterPro" id="IPR011055">
    <property type="entry name" value="Dup_hybrid_motif"/>
</dbReference>
<keyword evidence="5" id="KW-1185">Reference proteome</keyword>
<proteinExistence type="predicted"/>
<feature type="domain" description="M23ase beta-sheet core" evidence="3">
    <location>
        <begin position="181"/>
        <end position="275"/>
    </location>
</feature>
<protein>
    <submittedName>
        <fullName evidence="4">Murein DD-endopeptidase MepM and murein hydrolase activator NlpD, contain LysM domain</fullName>
    </submittedName>
</protein>
<dbReference type="InterPro" id="IPR050570">
    <property type="entry name" value="Cell_wall_metabolism_enzyme"/>
</dbReference>
<dbReference type="OrthoDB" id="9809488at2"/>
<evidence type="ECO:0000313" key="4">
    <source>
        <dbReference type="EMBL" id="SNR76189.1"/>
    </source>
</evidence>
<keyword evidence="2" id="KW-0472">Membrane</keyword>
<keyword evidence="2" id="KW-0812">Transmembrane</keyword>
<dbReference type="PANTHER" id="PTHR21666">
    <property type="entry name" value="PEPTIDASE-RELATED"/>
    <property type="match status" value="1"/>
</dbReference>
<organism evidence="4 5">
    <name type="scientific">Desulfurobacterium atlanticum</name>
    <dbReference type="NCBI Taxonomy" id="240169"/>
    <lineage>
        <taxon>Bacteria</taxon>
        <taxon>Pseudomonadati</taxon>
        <taxon>Aquificota</taxon>
        <taxon>Aquificia</taxon>
        <taxon>Desulfurobacteriales</taxon>
        <taxon>Desulfurobacteriaceae</taxon>
        <taxon>Desulfurobacterium</taxon>
    </lineage>
</organism>
<name>A0A238Z043_9BACT</name>
<dbReference type="Gene3D" id="2.70.70.10">
    <property type="entry name" value="Glucose Permease (Domain IIA)"/>
    <property type="match status" value="1"/>
</dbReference>
<evidence type="ECO:0000259" key="3">
    <source>
        <dbReference type="Pfam" id="PF01551"/>
    </source>
</evidence>
<feature type="transmembrane region" description="Helical" evidence="2">
    <location>
        <begin position="31"/>
        <end position="51"/>
    </location>
</feature>
<accession>A0A238Z043</accession>
<dbReference type="GO" id="GO:0004222">
    <property type="term" value="F:metalloendopeptidase activity"/>
    <property type="evidence" value="ECO:0007669"/>
    <property type="project" value="TreeGrafter"/>
</dbReference>
<keyword evidence="4" id="KW-0378">Hydrolase</keyword>
<gene>
    <name evidence="4" type="ORF">SAMN06265340_105113</name>
</gene>
<dbReference type="Pfam" id="PF01551">
    <property type="entry name" value="Peptidase_M23"/>
    <property type="match status" value="1"/>
</dbReference>